<sequence>MYYIRKVHIKLLWEYNNSWTLHEMTSLLLGGRKTCNNVYNCTVIRVPYDTLILPTFNLFKAVPPGDFVDGKDVILDIQSNTTGPMSKAVNVSLAAIDLFAQNLTQALMSVFSIPTTSGHNSLRHAGLQPNTIRTLMLAKQHLRLACNAITLVLL</sequence>
<proteinExistence type="predicted"/>
<protein>
    <submittedName>
        <fullName evidence="1">Uncharacterized protein</fullName>
    </submittedName>
</protein>
<evidence type="ECO:0000313" key="2">
    <source>
        <dbReference type="Proteomes" id="UP000719766"/>
    </source>
</evidence>
<organism evidence="1 2">
    <name type="scientific">Suillus plorans</name>
    <dbReference type="NCBI Taxonomy" id="116603"/>
    <lineage>
        <taxon>Eukaryota</taxon>
        <taxon>Fungi</taxon>
        <taxon>Dikarya</taxon>
        <taxon>Basidiomycota</taxon>
        <taxon>Agaricomycotina</taxon>
        <taxon>Agaricomycetes</taxon>
        <taxon>Agaricomycetidae</taxon>
        <taxon>Boletales</taxon>
        <taxon>Suillineae</taxon>
        <taxon>Suillaceae</taxon>
        <taxon>Suillus</taxon>
    </lineage>
</organism>
<dbReference type="GeneID" id="64594184"/>
<dbReference type="EMBL" id="JABBWE010000049">
    <property type="protein sequence ID" value="KAG1790484.1"/>
    <property type="molecule type" value="Genomic_DNA"/>
</dbReference>
<dbReference type="Proteomes" id="UP000719766">
    <property type="component" value="Unassembled WGS sequence"/>
</dbReference>
<accession>A0A9P7DF90</accession>
<comment type="caution">
    <text evidence="1">The sequence shown here is derived from an EMBL/GenBank/DDBJ whole genome shotgun (WGS) entry which is preliminary data.</text>
</comment>
<evidence type="ECO:0000313" key="1">
    <source>
        <dbReference type="EMBL" id="KAG1790484.1"/>
    </source>
</evidence>
<keyword evidence="2" id="KW-1185">Reference proteome</keyword>
<name>A0A9P7DF90_9AGAM</name>
<dbReference type="RefSeq" id="XP_041157446.1">
    <property type="nucleotide sequence ID" value="XM_041300420.1"/>
</dbReference>
<dbReference type="AlphaFoldDB" id="A0A9P7DF90"/>
<reference evidence="1" key="1">
    <citation type="journal article" date="2020" name="New Phytol.">
        <title>Comparative genomics reveals dynamic genome evolution in host specialist ectomycorrhizal fungi.</title>
        <authorList>
            <person name="Lofgren L.A."/>
            <person name="Nguyen N.H."/>
            <person name="Vilgalys R."/>
            <person name="Ruytinx J."/>
            <person name="Liao H.L."/>
            <person name="Branco S."/>
            <person name="Kuo A."/>
            <person name="LaButti K."/>
            <person name="Lipzen A."/>
            <person name="Andreopoulos W."/>
            <person name="Pangilinan J."/>
            <person name="Riley R."/>
            <person name="Hundley H."/>
            <person name="Na H."/>
            <person name="Barry K."/>
            <person name="Grigoriev I.V."/>
            <person name="Stajich J.E."/>
            <person name="Kennedy P.G."/>
        </authorList>
    </citation>
    <scope>NUCLEOTIDE SEQUENCE</scope>
    <source>
        <strain evidence="1">S12</strain>
    </source>
</reference>
<dbReference type="OrthoDB" id="2976890at2759"/>
<gene>
    <name evidence="1" type="ORF">HD556DRAFT_1310503</name>
</gene>